<dbReference type="Proteomes" id="UP000535501">
    <property type="component" value="Unassembled WGS sequence"/>
</dbReference>
<protein>
    <submittedName>
        <fullName evidence="2">Anti-sigma factor RsiW</fullName>
    </submittedName>
</protein>
<keyword evidence="3" id="KW-1185">Reference proteome</keyword>
<dbReference type="AlphaFoldDB" id="A0A7W9YU54"/>
<evidence type="ECO:0000256" key="1">
    <source>
        <dbReference type="SAM" id="Phobius"/>
    </source>
</evidence>
<dbReference type="EMBL" id="JACHEJ010000001">
    <property type="protein sequence ID" value="MBB6178450.1"/>
    <property type="molecule type" value="Genomic_DNA"/>
</dbReference>
<keyword evidence="1" id="KW-0812">Transmembrane</keyword>
<evidence type="ECO:0000313" key="3">
    <source>
        <dbReference type="Proteomes" id="UP000535501"/>
    </source>
</evidence>
<organism evidence="2 3">
    <name type="scientific">Pseudorhizobium flavum</name>
    <dbReference type="NCBI Taxonomy" id="1335061"/>
    <lineage>
        <taxon>Bacteria</taxon>
        <taxon>Pseudomonadati</taxon>
        <taxon>Pseudomonadota</taxon>
        <taxon>Alphaproteobacteria</taxon>
        <taxon>Hyphomicrobiales</taxon>
        <taxon>Rhizobiaceae</taxon>
        <taxon>Rhizobium/Agrobacterium group</taxon>
        <taxon>Pseudorhizobium</taxon>
    </lineage>
</organism>
<keyword evidence="1" id="KW-1133">Transmembrane helix</keyword>
<dbReference type="RefSeq" id="WP_077546765.1">
    <property type="nucleotide sequence ID" value="NZ_JACHEJ010000001.1"/>
</dbReference>
<keyword evidence="1" id="KW-0472">Membrane</keyword>
<name>A0A7W9YU54_9HYPH</name>
<proteinExistence type="predicted"/>
<reference evidence="2 3" key="1">
    <citation type="submission" date="2020-08" db="EMBL/GenBank/DDBJ databases">
        <title>Genomic Encyclopedia of Type Strains, Phase IV (KMG-IV): sequencing the most valuable type-strain genomes for metagenomic binning, comparative biology and taxonomic classification.</title>
        <authorList>
            <person name="Goeker M."/>
        </authorList>
    </citation>
    <scope>NUCLEOTIDE SEQUENCE [LARGE SCALE GENOMIC DNA]</scope>
    <source>
        <strain evidence="2 3">DSM 102134</strain>
    </source>
</reference>
<feature type="transmembrane region" description="Helical" evidence="1">
    <location>
        <begin position="96"/>
        <end position="115"/>
    </location>
</feature>
<gene>
    <name evidence="2" type="ORF">HNQ75_000393</name>
</gene>
<accession>A0A7W9YU54</accession>
<evidence type="ECO:0000313" key="2">
    <source>
        <dbReference type="EMBL" id="MBB6178450.1"/>
    </source>
</evidence>
<comment type="caution">
    <text evidence="2">The sequence shown here is derived from an EMBL/GenBank/DDBJ whole genome shotgun (WGS) entry which is preliminary data.</text>
</comment>
<sequence length="268" mass="28942">MKHSRDTHAFGLAASRQLDGERADTDLDLAEQKAHLHQAQEALKLGNLRGREIFEDLLKEPVPLDLVRRIRTSPQGRKAVRLPSPRRQAKLTLPRVAAACLLTFVLGGGLGYMLALKPASAVSPLIADAGDAWLDDVVVHYRTFSRMDGRLAELPASEPAAIIEWLLGNTGVNFRIPDLSDNGLAFEGARMLVAGGMPVGQLVYTSDDGEVISLLFRKNRPDEDGFSELIRDNIALVSWRSATATYVVVGPSSAASLDEIAAKAAGLI</sequence>